<evidence type="ECO:0000256" key="2">
    <source>
        <dbReference type="ARBA" id="ARBA00022679"/>
    </source>
</evidence>
<sequence length="1000" mass="116703">MESENPSLYWFDIIANKFEKGTKIKIGLVNIDDCTSSNITGSGGGVCKVLRGLANTETVAVKFDRIMTEDENRTWKEFFPEWIDEDKKWGTPKCPEIPMPRFEDYRRLDVVVARVPCGNGTEKEGIRDVFRLQVNLVVANLAVESGWVSPDIRRNVYVVFIGSCGPMVEIFRCDDLVMHRGDYWVYKPEMMRLKQRVLMPVGTCQIAPPFAKTGKEGWRDYVFRSSILQNVNNVTIRRRSIYAIAYVTVLHSSESYVCGAISLAQSIRLTGSTIDLILLADDSISFNSTLALRAAGWKVLRIQRIRSPFSRKGSYNEWNYSKLRIWQLTQYEKVIFIDADLLVLRNIDHFFTYPELSASANNKFLFNSGVMVVEPSACLFEDLMVKSFKLESYNGGDQGFLNEYFTWWHRMPAKLNFLKNFERGEREIPDGVFAVHYLGLKPWMCYRDYDCNWDWLHHHRFSSDSAHKKWWQVHDTLPVELQRFCGLTKKMDEKLKFRRERAKDDDFASTSSTGPGGVCKVLRGLANTETVTVKFDRIMPDDGNRTWKEFFPEWIDEDKKWGTPRCPEIPMPRFEDYRGLDVVVARVPCGNGTEKEGIRDVFRLQVNLVVANLAVESSWVNPDIHRNVYVVFIGYCGPMVEIFRCDDLMMHRGKYWVYKPDMSRLKQKVLMPLGTCQIAPPFAKTGKERWRNFIMSHSKLQFLNNNNATIFLPRPRYAYATILHSSESYICGAISLAQSIRLTGSTKDLILLADDSISFNSTLALRAAGWKIKRIHRIRSPFSRKGTYNEWNYSKLRIWQLFEYEKVIFIDADLLVLRNIDHFFTYPELSASANNKFLFNSGVMVVEPSACLFEDLMLKSFKLESYNNGDQGFLNEYFTWWHRMPAKLNFLKNFEHGKHEIPDNVFAVHYLGLKPWMCYRDYDCNWDLLHHHRFSSDSAHRKWWQVYDSMPLELQTYCGLTRKMGEKLKLLRERARNYGDFPDGHWKIEVKDPRQYHYVD</sequence>
<evidence type="ECO:0008006" key="6">
    <source>
        <dbReference type="Google" id="ProtNLM"/>
    </source>
</evidence>
<reference evidence="4" key="1">
    <citation type="journal article" date="2021" name="Front. Plant Sci.">
        <title>Chromosome-Scale Genome Assembly for Chinese Sour Jujube and Insights Into Its Genome Evolution and Domestication Signature.</title>
        <authorList>
            <person name="Shen L.-Y."/>
            <person name="Luo H."/>
            <person name="Wang X.-L."/>
            <person name="Wang X.-M."/>
            <person name="Qiu X.-J."/>
            <person name="Liu H."/>
            <person name="Zhou S.-S."/>
            <person name="Jia K.-H."/>
            <person name="Nie S."/>
            <person name="Bao Y.-T."/>
            <person name="Zhang R.-G."/>
            <person name="Yun Q.-Z."/>
            <person name="Chai Y.-H."/>
            <person name="Lu J.-Y."/>
            <person name="Li Y."/>
            <person name="Zhao S.-W."/>
            <person name="Mao J.-F."/>
            <person name="Jia S.-G."/>
            <person name="Mao Y.-M."/>
        </authorList>
    </citation>
    <scope>NUCLEOTIDE SEQUENCE</scope>
    <source>
        <strain evidence="4">AT0</strain>
        <tissue evidence="4">Leaf</tissue>
    </source>
</reference>
<dbReference type="GO" id="GO:0016757">
    <property type="term" value="F:glycosyltransferase activity"/>
    <property type="evidence" value="ECO:0007669"/>
    <property type="project" value="UniProtKB-KW"/>
</dbReference>
<name>A0A978VW81_ZIZJJ</name>
<protein>
    <recommendedName>
        <fullName evidence="6">Hexosyltransferase</fullName>
    </recommendedName>
</protein>
<dbReference type="InterPro" id="IPR050587">
    <property type="entry name" value="GNT1/Glycosyltrans_8"/>
</dbReference>
<keyword evidence="1" id="KW-0328">Glycosyltransferase</keyword>
<evidence type="ECO:0000313" key="5">
    <source>
        <dbReference type="Proteomes" id="UP000813462"/>
    </source>
</evidence>
<comment type="caution">
    <text evidence="4">The sequence shown here is derived from an EMBL/GenBank/DDBJ whole genome shotgun (WGS) entry which is preliminary data.</text>
</comment>
<dbReference type="PANTHER" id="PTHR11183">
    <property type="entry name" value="GLYCOGENIN SUBFAMILY MEMBER"/>
    <property type="match status" value="1"/>
</dbReference>
<evidence type="ECO:0000256" key="3">
    <source>
        <dbReference type="ARBA" id="ARBA00023211"/>
    </source>
</evidence>
<proteinExistence type="predicted"/>
<dbReference type="Gene3D" id="3.90.550.10">
    <property type="entry name" value="Spore Coat Polysaccharide Biosynthesis Protein SpsA, Chain A"/>
    <property type="match status" value="2"/>
</dbReference>
<dbReference type="AlphaFoldDB" id="A0A978VW81"/>
<gene>
    <name evidence="4" type="ORF">FEM48_Zijuj02G0144900</name>
</gene>
<dbReference type="Proteomes" id="UP000813462">
    <property type="component" value="Unassembled WGS sequence"/>
</dbReference>
<dbReference type="CDD" id="cd02537">
    <property type="entry name" value="GT8_Glycogenin"/>
    <property type="match status" value="2"/>
</dbReference>
<dbReference type="InterPro" id="IPR002495">
    <property type="entry name" value="Glyco_trans_8"/>
</dbReference>
<keyword evidence="3" id="KW-0464">Manganese</keyword>
<dbReference type="Pfam" id="PF01501">
    <property type="entry name" value="Glyco_transf_8"/>
    <property type="match status" value="2"/>
</dbReference>
<organism evidence="4 5">
    <name type="scientific">Ziziphus jujuba var. spinosa</name>
    <dbReference type="NCBI Taxonomy" id="714518"/>
    <lineage>
        <taxon>Eukaryota</taxon>
        <taxon>Viridiplantae</taxon>
        <taxon>Streptophyta</taxon>
        <taxon>Embryophyta</taxon>
        <taxon>Tracheophyta</taxon>
        <taxon>Spermatophyta</taxon>
        <taxon>Magnoliopsida</taxon>
        <taxon>eudicotyledons</taxon>
        <taxon>Gunneridae</taxon>
        <taxon>Pentapetalae</taxon>
        <taxon>rosids</taxon>
        <taxon>fabids</taxon>
        <taxon>Rosales</taxon>
        <taxon>Rhamnaceae</taxon>
        <taxon>Paliureae</taxon>
        <taxon>Ziziphus</taxon>
    </lineage>
</organism>
<dbReference type="InterPro" id="IPR029044">
    <property type="entry name" value="Nucleotide-diphossugar_trans"/>
</dbReference>
<dbReference type="EMBL" id="JAEACU010000002">
    <property type="protein sequence ID" value="KAH7543076.1"/>
    <property type="molecule type" value="Genomic_DNA"/>
</dbReference>
<evidence type="ECO:0000313" key="4">
    <source>
        <dbReference type="EMBL" id="KAH7543076.1"/>
    </source>
</evidence>
<accession>A0A978VW81</accession>
<keyword evidence="2" id="KW-0808">Transferase</keyword>
<dbReference type="SUPFAM" id="SSF53448">
    <property type="entry name" value="Nucleotide-diphospho-sugar transferases"/>
    <property type="match status" value="2"/>
</dbReference>
<evidence type="ECO:0000256" key="1">
    <source>
        <dbReference type="ARBA" id="ARBA00022676"/>
    </source>
</evidence>